<comment type="caution">
    <text evidence="11">The sequence shown here is derived from an EMBL/GenBank/DDBJ whole genome shotgun (WGS) entry which is preliminary data.</text>
</comment>
<evidence type="ECO:0000256" key="2">
    <source>
        <dbReference type="ARBA" id="ARBA00004687"/>
    </source>
</evidence>
<dbReference type="EMBL" id="MLFT02000012">
    <property type="protein sequence ID" value="PHT32322.1"/>
    <property type="molecule type" value="Genomic_DNA"/>
</dbReference>
<evidence type="ECO:0000313" key="12">
    <source>
        <dbReference type="Proteomes" id="UP000224567"/>
    </source>
</evidence>
<keyword evidence="10" id="KW-0732">Signal</keyword>
<evidence type="ECO:0000256" key="7">
    <source>
        <dbReference type="ARBA" id="ARBA00023136"/>
    </source>
</evidence>
<comment type="subcellular location">
    <subcellularLocation>
        <location evidence="1">Endoplasmic reticulum membrane</location>
        <topology evidence="1">Multi-pass membrane protein</topology>
    </subcellularLocation>
</comment>
<evidence type="ECO:0000256" key="6">
    <source>
        <dbReference type="ARBA" id="ARBA00022989"/>
    </source>
</evidence>
<dbReference type="STRING" id="33114.A0A2G2VH76"/>
<dbReference type="InterPro" id="IPR009580">
    <property type="entry name" value="GPI_biosynthesis_protein_Pig-F"/>
</dbReference>
<feature type="compositionally biased region" description="Basic and acidic residues" evidence="8">
    <location>
        <begin position="151"/>
        <end position="163"/>
    </location>
</feature>
<feature type="chain" id="PRO_5013585669" evidence="10">
    <location>
        <begin position="19"/>
        <end position="163"/>
    </location>
</feature>
<evidence type="ECO:0000256" key="3">
    <source>
        <dbReference type="ARBA" id="ARBA00022502"/>
    </source>
</evidence>
<dbReference type="Pfam" id="PF06699">
    <property type="entry name" value="PIG-F"/>
    <property type="match status" value="1"/>
</dbReference>
<dbReference type="Proteomes" id="UP000224567">
    <property type="component" value="Unassembled WGS sequence"/>
</dbReference>
<sequence length="163" mass="18450">MLLVILVWQFVPATCVFGSSWTDWHRIFARTKPNESTDHMIYLSAYGAVIGVWFGTWPMALDWESPWQVCYLIAKDSSCCDKEAIEPIWKISLSWLSAWLENVLLSNAPTKLPDVLDDEFGNTRHSKTLGIIDRASNDSKVDPATPPPETLRVEYEDAKSSLS</sequence>
<proteinExistence type="predicted"/>
<reference evidence="12" key="2">
    <citation type="journal article" date="2017" name="J. Anim. Genet.">
        <title>Multiple reference genome sequences of hot pepper reveal the massive evolution of plant disease resistance genes by retroduplication.</title>
        <authorList>
            <person name="Kim S."/>
            <person name="Park J."/>
            <person name="Yeom S.-I."/>
            <person name="Kim Y.-M."/>
            <person name="Seo E."/>
            <person name="Kim K.-T."/>
            <person name="Kim M.-S."/>
            <person name="Lee J.M."/>
            <person name="Cheong K."/>
            <person name="Shin H.-S."/>
            <person name="Kim S.-B."/>
            <person name="Han K."/>
            <person name="Lee J."/>
            <person name="Park M."/>
            <person name="Lee H.-A."/>
            <person name="Lee H.-Y."/>
            <person name="Lee Y."/>
            <person name="Oh S."/>
            <person name="Lee J.H."/>
            <person name="Choi E."/>
            <person name="Choi E."/>
            <person name="Lee S.E."/>
            <person name="Jeon J."/>
            <person name="Kim H."/>
            <person name="Choi G."/>
            <person name="Song H."/>
            <person name="Lee J."/>
            <person name="Lee S.-C."/>
            <person name="Kwon J.-K."/>
            <person name="Lee H.-Y."/>
            <person name="Koo N."/>
            <person name="Hong Y."/>
            <person name="Kim R.W."/>
            <person name="Kang W.-H."/>
            <person name="Huh J.H."/>
            <person name="Kang B.-C."/>
            <person name="Yang T.-J."/>
            <person name="Lee Y.-H."/>
            <person name="Bennetzen J.L."/>
            <person name="Choi D."/>
        </authorList>
    </citation>
    <scope>NUCLEOTIDE SEQUENCE [LARGE SCALE GENOMIC DNA]</scope>
    <source>
        <strain evidence="12">cv. PBC81</strain>
    </source>
</reference>
<keyword evidence="6 9" id="KW-1133">Transmembrane helix</keyword>
<evidence type="ECO:0000256" key="10">
    <source>
        <dbReference type="SAM" id="SignalP"/>
    </source>
</evidence>
<evidence type="ECO:0000256" key="9">
    <source>
        <dbReference type="SAM" id="Phobius"/>
    </source>
</evidence>
<evidence type="ECO:0000313" key="11">
    <source>
        <dbReference type="EMBL" id="PHT32322.1"/>
    </source>
</evidence>
<evidence type="ECO:0000256" key="5">
    <source>
        <dbReference type="ARBA" id="ARBA00022824"/>
    </source>
</evidence>
<accession>A0A2G2VH76</accession>
<comment type="pathway">
    <text evidence="2">Glycolipid biosynthesis; glycosylphosphatidylinositol-anchor biosynthesis.</text>
</comment>
<name>A0A2G2VH76_CAPBA</name>
<evidence type="ECO:0000256" key="4">
    <source>
        <dbReference type="ARBA" id="ARBA00022692"/>
    </source>
</evidence>
<keyword evidence="12" id="KW-1185">Reference proteome</keyword>
<dbReference type="UniPathway" id="UPA00196"/>
<evidence type="ECO:0000256" key="8">
    <source>
        <dbReference type="SAM" id="MobiDB-lite"/>
    </source>
</evidence>
<gene>
    <name evidence="11" type="ORF">CQW23_28659</name>
</gene>
<keyword evidence="7 9" id="KW-0472">Membrane</keyword>
<feature type="region of interest" description="Disordered" evidence="8">
    <location>
        <begin position="133"/>
        <end position="163"/>
    </location>
</feature>
<protein>
    <submittedName>
        <fullName evidence="11">Uncharacterized protein</fullName>
    </submittedName>
</protein>
<keyword evidence="4 9" id="KW-0812">Transmembrane</keyword>
<dbReference type="GO" id="GO:0006506">
    <property type="term" value="P:GPI anchor biosynthetic process"/>
    <property type="evidence" value="ECO:0007669"/>
    <property type="project" value="UniProtKB-UniPathway"/>
</dbReference>
<keyword evidence="5" id="KW-0256">Endoplasmic reticulum</keyword>
<dbReference type="GO" id="GO:0005789">
    <property type="term" value="C:endoplasmic reticulum membrane"/>
    <property type="evidence" value="ECO:0007669"/>
    <property type="project" value="UniProtKB-SubCell"/>
</dbReference>
<reference evidence="11 12" key="1">
    <citation type="journal article" date="2017" name="Genome Biol.">
        <title>New reference genome sequences of hot pepper reveal the massive evolution of plant disease-resistance genes by retroduplication.</title>
        <authorList>
            <person name="Kim S."/>
            <person name="Park J."/>
            <person name="Yeom S.I."/>
            <person name="Kim Y.M."/>
            <person name="Seo E."/>
            <person name="Kim K.T."/>
            <person name="Kim M.S."/>
            <person name="Lee J.M."/>
            <person name="Cheong K."/>
            <person name="Shin H.S."/>
            <person name="Kim S.B."/>
            <person name="Han K."/>
            <person name="Lee J."/>
            <person name="Park M."/>
            <person name="Lee H.A."/>
            <person name="Lee H.Y."/>
            <person name="Lee Y."/>
            <person name="Oh S."/>
            <person name="Lee J.H."/>
            <person name="Choi E."/>
            <person name="Choi E."/>
            <person name="Lee S.E."/>
            <person name="Jeon J."/>
            <person name="Kim H."/>
            <person name="Choi G."/>
            <person name="Song H."/>
            <person name="Lee J."/>
            <person name="Lee S.C."/>
            <person name="Kwon J.K."/>
            <person name="Lee H.Y."/>
            <person name="Koo N."/>
            <person name="Hong Y."/>
            <person name="Kim R.W."/>
            <person name="Kang W.H."/>
            <person name="Huh J.H."/>
            <person name="Kang B.C."/>
            <person name="Yang T.J."/>
            <person name="Lee Y.H."/>
            <person name="Bennetzen J.L."/>
            <person name="Choi D."/>
        </authorList>
    </citation>
    <scope>NUCLEOTIDE SEQUENCE [LARGE SCALE GENOMIC DNA]</scope>
    <source>
        <strain evidence="12">cv. PBC81</strain>
    </source>
</reference>
<dbReference type="AlphaFoldDB" id="A0A2G2VH76"/>
<feature type="transmembrane region" description="Helical" evidence="9">
    <location>
        <begin position="42"/>
        <end position="61"/>
    </location>
</feature>
<evidence type="ECO:0000256" key="1">
    <source>
        <dbReference type="ARBA" id="ARBA00004477"/>
    </source>
</evidence>
<keyword evidence="3" id="KW-0337">GPI-anchor biosynthesis</keyword>
<dbReference type="OrthoDB" id="17366at2759"/>
<feature type="signal peptide" evidence="10">
    <location>
        <begin position="1"/>
        <end position="18"/>
    </location>
</feature>
<organism evidence="11 12">
    <name type="scientific">Capsicum baccatum</name>
    <name type="common">Peruvian pepper</name>
    <dbReference type="NCBI Taxonomy" id="33114"/>
    <lineage>
        <taxon>Eukaryota</taxon>
        <taxon>Viridiplantae</taxon>
        <taxon>Streptophyta</taxon>
        <taxon>Embryophyta</taxon>
        <taxon>Tracheophyta</taxon>
        <taxon>Spermatophyta</taxon>
        <taxon>Magnoliopsida</taxon>
        <taxon>eudicotyledons</taxon>
        <taxon>Gunneridae</taxon>
        <taxon>Pentapetalae</taxon>
        <taxon>asterids</taxon>
        <taxon>lamiids</taxon>
        <taxon>Solanales</taxon>
        <taxon>Solanaceae</taxon>
        <taxon>Solanoideae</taxon>
        <taxon>Capsiceae</taxon>
        <taxon>Capsicum</taxon>
    </lineage>
</organism>